<comment type="subcellular location">
    <subcellularLocation>
        <location evidence="1">Endoplasmic reticulum membrane</location>
        <topology evidence="1">Multi-pass membrane protein</topology>
    </subcellularLocation>
</comment>
<evidence type="ECO:0000256" key="9">
    <source>
        <dbReference type="ARBA" id="ARBA00022989"/>
    </source>
</evidence>
<dbReference type="EMBL" id="LXWW01000077">
    <property type="protein sequence ID" value="OAO16497.1"/>
    <property type="molecule type" value="Genomic_DNA"/>
</dbReference>
<keyword evidence="11" id="KW-0406">Ion transport</keyword>
<dbReference type="PANTHER" id="PTHR20917:SF0">
    <property type="entry name" value="CALCIUM LOAD-ACTIVATED CALCIUM CHANNEL"/>
    <property type="match status" value="1"/>
</dbReference>
<reference evidence="16 17" key="1">
    <citation type="submission" date="2016-05" db="EMBL/GenBank/DDBJ databases">
        <title>Nuclear genome of Blastocystis sp. subtype 1 NandII.</title>
        <authorList>
            <person name="Gentekaki E."/>
            <person name="Curtis B."/>
            <person name="Stairs C."/>
            <person name="Eme L."/>
            <person name="Herman E."/>
            <person name="Klimes V."/>
            <person name="Arias M.C."/>
            <person name="Elias M."/>
            <person name="Hilliou F."/>
            <person name="Klute M."/>
            <person name="Malik S.-B."/>
            <person name="Pightling A."/>
            <person name="Rachubinski R."/>
            <person name="Salas D."/>
            <person name="Schlacht A."/>
            <person name="Suga H."/>
            <person name="Archibald J."/>
            <person name="Ball S.G."/>
            <person name="Clark G."/>
            <person name="Dacks J."/>
            <person name="Van Der Giezen M."/>
            <person name="Tsaousis A."/>
            <person name="Roger A."/>
        </authorList>
    </citation>
    <scope>NUCLEOTIDE SEQUENCE [LARGE SCALE GENOMIC DNA]</scope>
    <source>
        <strain evidence="17">ATCC 50177 / NandII</strain>
    </source>
</reference>
<organism evidence="16 17">
    <name type="scientific">Blastocystis sp. subtype 1 (strain ATCC 50177 / NandII)</name>
    <dbReference type="NCBI Taxonomy" id="478820"/>
    <lineage>
        <taxon>Eukaryota</taxon>
        <taxon>Sar</taxon>
        <taxon>Stramenopiles</taxon>
        <taxon>Bigyra</taxon>
        <taxon>Opalozoa</taxon>
        <taxon>Opalinata</taxon>
        <taxon>Blastocystidae</taxon>
        <taxon>Blastocystis</taxon>
    </lineage>
</organism>
<keyword evidence="17" id="KW-1185">Reference proteome</keyword>
<keyword evidence="9 15" id="KW-1133">Transmembrane helix</keyword>
<dbReference type="InterPro" id="IPR008559">
    <property type="entry name" value="TMCO1"/>
</dbReference>
<dbReference type="InterPro" id="IPR002809">
    <property type="entry name" value="EMC3/TMCO1"/>
</dbReference>
<dbReference type="PANTHER" id="PTHR20917">
    <property type="entry name" value="PNAS-RELATED"/>
    <property type="match status" value="1"/>
</dbReference>
<name>A0A196SJY1_BLAHN</name>
<comment type="caution">
    <text evidence="16">The sequence shown here is derived from an EMBL/GenBank/DDBJ whole genome shotgun (WGS) entry which is preliminary data.</text>
</comment>
<gene>
    <name evidence="16" type="ORF">AV274_1775</name>
</gene>
<keyword evidence="3" id="KW-0813">Transport</keyword>
<evidence type="ECO:0000256" key="8">
    <source>
        <dbReference type="ARBA" id="ARBA00022837"/>
    </source>
</evidence>
<evidence type="ECO:0000256" key="14">
    <source>
        <dbReference type="SAM" id="Coils"/>
    </source>
</evidence>
<evidence type="ECO:0000256" key="2">
    <source>
        <dbReference type="ARBA" id="ARBA00006537"/>
    </source>
</evidence>
<keyword evidence="8" id="KW-0106">Calcium</keyword>
<evidence type="ECO:0000313" key="16">
    <source>
        <dbReference type="EMBL" id="OAO16497.1"/>
    </source>
</evidence>
<keyword evidence="7" id="KW-0256">Endoplasmic reticulum</keyword>
<sequence length="192" mass="22070">MTRFFQESISVVLLSLVVNFAAEFVARIFIYNTSDYKSMSRQLKKVSEELDKKKDQIVSASEEKKQKKAIQKLKDEERTLKQEISGKSMKTNIIISMLMMLIMGVFRSFYDGVVVAKLPFEPLPMLRGFFHSGIRGTNYYDCSMMGIYILCNMTIRQTLKMIMGTNGPRNGSGFAAIWEQAEEKAEAYYKED</sequence>
<evidence type="ECO:0000256" key="12">
    <source>
        <dbReference type="ARBA" id="ARBA00023136"/>
    </source>
</evidence>
<keyword evidence="10 14" id="KW-0175">Coiled coil</keyword>
<keyword evidence="4" id="KW-0109">Calcium transport</keyword>
<keyword evidence="13" id="KW-0407">Ion channel</keyword>
<evidence type="ECO:0000256" key="7">
    <source>
        <dbReference type="ARBA" id="ARBA00022824"/>
    </source>
</evidence>
<feature type="transmembrane region" description="Helical" evidence="15">
    <location>
        <begin position="91"/>
        <end position="110"/>
    </location>
</feature>
<dbReference type="GO" id="GO:0005262">
    <property type="term" value="F:calcium channel activity"/>
    <property type="evidence" value="ECO:0007669"/>
    <property type="project" value="UniProtKB-KW"/>
</dbReference>
<dbReference type="OrthoDB" id="342726at2759"/>
<evidence type="ECO:0000313" key="17">
    <source>
        <dbReference type="Proteomes" id="UP000078348"/>
    </source>
</evidence>
<keyword evidence="6 15" id="KW-0812">Transmembrane</keyword>
<evidence type="ECO:0000256" key="5">
    <source>
        <dbReference type="ARBA" id="ARBA00022673"/>
    </source>
</evidence>
<dbReference type="GO" id="GO:0032469">
    <property type="term" value="P:endoplasmic reticulum calcium ion homeostasis"/>
    <property type="evidence" value="ECO:0007669"/>
    <property type="project" value="InterPro"/>
</dbReference>
<dbReference type="AlphaFoldDB" id="A0A196SJY1"/>
<keyword evidence="5" id="KW-0107">Calcium channel</keyword>
<evidence type="ECO:0000256" key="3">
    <source>
        <dbReference type="ARBA" id="ARBA00022448"/>
    </source>
</evidence>
<evidence type="ECO:0000256" key="10">
    <source>
        <dbReference type="ARBA" id="ARBA00023054"/>
    </source>
</evidence>
<feature type="transmembrane region" description="Helical" evidence="15">
    <location>
        <begin position="12"/>
        <end position="31"/>
    </location>
</feature>
<dbReference type="Pfam" id="PF01956">
    <property type="entry name" value="EMC3_TMCO1"/>
    <property type="match status" value="1"/>
</dbReference>
<dbReference type="GO" id="GO:0005789">
    <property type="term" value="C:endoplasmic reticulum membrane"/>
    <property type="evidence" value="ECO:0007669"/>
    <property type="project" value="UniProtKB-SubCell"/>
</dbReference>
<feature type="coiled-coil region" evidence="14">
    <location>
        <begin position="36"/>
        <end position="90"/>
    </location>
</feature>
<proteinExistence type="inferred from homology"/>
<keyword evidence="12 15" id="KW-0472">Membrane</keyword>
<evidence type="ECO:0000256" key="11">
    <source>
        <dbReference type="ARBA" id="ARBA00023065"/>
    </source>
</evidence>
<dbReference type="Proteomes" id="UP000078348">
    <property type="component" value="Unassembled WGS sequence"/>
</dbReference>
<evidence type="ECO:0000256" key="15">
    <source>
        <dbReference type="SAM" id="Phobius"/>
    </source>
</evidence>
<evidence type="ECO:0000256" key="4">
    <source>
        <dbReference type="ARBA" id="ARBA00022568"/>
    </source>
</evidence>
<accession>A0A196SJY1</accession>
<dbReference type="SMART" id="SM01415">
    <property type="entry name" value="DUF106"/>
    <property type="match status" value="1"/>
</dbReference>
<evidence type="ECO:0000256" key="6">
    <source>
        <dbReference type="ARBA" id="ARBA00022692"/>
    </source>
</evidence>
<protein>
    <submittedName>
        <fullName evidence="16">Transmembrane and coiled-coil domains protein 1-like protein</fullName>
    </submittedName>
</protein>
<evidence type="ECO:0000256" key="1">
    <source>
        <dbReference type="ARBA" id="ARBA00004477"/>
    </source>
</evidence>
<comment type="similarity">
    <text evidence="2">Belongs to the TMCO1 family.</text>
</comment>
<dbReference type="STRING" id="478820.A0A196SJY1"/>
<evidence type="ECO:0000256" key="13">
    <source>
        <dbReference type="ARBA" id="ARBA00023303"/>
    </source>
</evidence>